<evidence type="ECO:0000313" key="1">
    <source>
        <dbReference type="EMBL" id="QJA70713.1"/>
    </source>
</evidence>
<gene>
    <name evidence="1" type="ORF">MM415A03580_0003</name>
    <name evidence="2" type="ORF">MM415B03119_0013</name>
</gene>
<reference evidence="1" key="1">
    <citation type="submission" date="2020-03" db="EMBL/GenBank/DDBJ databases">
        <title>The deep terrestrial virosphere.</title>
        <authorList>
            <person name="Holmfeldt K."/>
            <person name="Nilsson E."/>
            <person name="Simone D."/>
            <person name="Lopez-Fernandez M."/>
            <person name="Wu X."/>
            <person name="de Brujin I."/>
            <person name="Lundin D."/>
            <person name="Andersson A."/>
            <person name="Bertilsson S."/>
            <person name="Dopson M."/>
        </authorList>
    </citation>
    <scope>NUCLEOTIDE SEQUENCE</scope>
    <source>
        <strain evidence="1">MM415A03580</strain>
        <strain evidence="2">MM415B03119</strain>
    </source>
</reference>
<dbReference type="EMBL" id="MT141815">
    <property type="protein sequence ID" value="QJA70713.1"/>
    <property type="molecule type" value="Genomic_DNA"/>
</dbReference>
<dbReference type="AlphaFoldDB" id="A0A6M3JL84"/>
<evidence type="ECO:0000313" key="2">
    <source>
        <dbReference type="EMBL" id="QJA86811.1"/>
    </source>
</evidence>
<name>A0A6M3JL84_9ZZZZ</name>
<proteinExistence type="predicted"/>
<protein>
    <submittedName>
        <fullName evidence="1">Uncharacterized protein</fullName>
    </submittedName>
</protein>
<organism evidence="1">
    <name type="scientific">viral metagenome</name>
    <dbReference type="NCBI Taxonomy" id="1070528"/>
    <lineage>
        <taxon>unclassified sequences</taxon>
        <taxon>metagenomes</taxon>
        <taxon>organismal metagenomes</taxon>
    </lineage>
</organism>
<dbReference type="EMBL" id="MT142660">
    <property type="protein sequence ID" value="QJA86811.1"/>
    <property type="molecule type" value="Genomic_DNA"/>
</dbReference>
<sequence length="128" mass="14534">MSLSYISHIAFKREAGPEHMAFQRIGKLFYDGEKHECKILLFGFHQGLCIAKPDQESEHPFLQGEIIHPAETFKALPVYMFVGFITTSETAAHHNVYSIILDACPLTPYQKPAGLWLDVKLEDSHCPF</sequence>
<accession>A0A6M3JL84</accession>